<protein>
    <submittedName>
        <fullName evidence="1">Unannotated protein</fullName>
    </submittedName>
</protein>
<dbReference type="Gene3D" id="3.40.50.720">
    <property type="entry name" value="NAD(P)-binding Rossmann-like Domain"/>
    <property type="match status" value="1"/>
</dbReference>
<name>A0A6J6VLT1_9ZZZZ</name>
<dbReference type="AlphaFoldDB" id="A0A6J6VLT1"/>
<gene>
    <name evidence="1" type="ORF">UFOPK2925_00307</name>
</gene>
<evidence type="ECO:0000313" key="1">
    <source>
        <dbReference type="EMBL" id="CAB4771718.1"/>
    </source>
</evidence>
<dbReference type="InterPro" id="IPR002347">
    <property type="entry name" value="SDR_fam"/>
</dbReference>
<organism evidence="1">
    <name type="scientific">freshwater metagenome</name>
    <dbReference type="NCBI Taxonomy" id="449393"/>
    <lineage>
        <taxon>unclassified sequences</taxon>
        <taxon>metagenomes</taxon>
        <taxon>ecological metagenomes</taxon>
    </lineage>
</organism>
<reference evidence="1" key="1">
    <citation type="submission" date="2020-05" db="EMBL/GenBank/DDBJ databases">
        <authorList>
            <person name="Chiriac C."/>
            <person name="Salcher M."/>
            <person name="Ghai R."/>
            <person name="Kavagutti S V."/>
        </authorList>
    </citation>
    <scope>NUCLEOTIDE SEQUENCE</scope>
</reference>
<dbReference type="Pfam" id="PF13561">
    <property type="entry name" value="adh_short_C2"/>
    <property type="match status" value="1"/>
</dbReference>
<dbReference type="SUPFAM" id="SSF51735">
    <property type="entry name" value="NAD(P)-binding Rossmann-fold domains"/>
    <property type="match status" value="1"/>
</dbReference>
<dbReference type="EMBL" id="CAEZZU010000026">
    <property type="protein sequence ID" value="CAB4771718.1"/>
    <property type="molecule type" value="Genomic_DNA"/>
</dbReference>
<dbReference type="InterPro" id="IPR036291">
    <property type="entry name" value="NAD(P)-bd_dom_sf"/>
</dbReference>
<accession>A0A6J6VLT1</accession>
<sequence length="66" mass="6872">MPISRVGQPADIAAMARFLIGSESTWITGQAINVDGGHSLRRGPDFSSVLSDVFGADGLRGVVQEG</sequence>
<proteinExistence type="predicted"/>